<feature type="binding site" evidence="11">
    <location>
        <position position="143"/>
    </location>
    <ligand>
        <name>ATP</name>
        <dbReference type="ChEBI" id="CHEBI:30616"/>
    </ligand>
</feature>
<feature type="binding site" evidence="11">
    <location>
        <position position="16"/>
    </location>
    <ligand>
        <name>CTP</name>
        <dbReference type="ChEBI" id="CHEBI:37563"/>
    </ligand>
</feature>
<comment type="cofactor">
    <cofactor evidence="1 11">
        <name>Mg(2+)</name>
        <dbReference type="ChEBI" id="CHEBI:18420"/>
    </cofactor>
</comment>
<dbReference type="EMBL" id="JBBMFN010000006">
    <property type="protein sequence ID" value="MEQ2464983.1"/>
    <property type="molecule type" value="Genomic_DNA"/>
</dbReference>
<dbReference type="InterPro" id="IPR050264">
    <property type="entry name" value="Bact_CCA-adding_enz_type3_sf"/>
</dbReference>
<evidence type="ECO:0000313" key="16">
    <source>
        <dbReference type="Proteomes" id="UP001465426"/>
    </source>
</evidence>
<accession>A0ABV1EV55</accession>
<dbReference type="Pfam" id="PF13735">
    <property type="entry name" value="tRNA_NucTran2_2"/>
    <property type="match status" value="1"/>
</dbReference>
<evidence type="ECO:0000256" key="10">
    <source>
        <dbReference type="ARBA" id="ARBA00022884"/>
    </source>
</evidence>
<comment type="subunit">
    <text evidence="11">Homodimer.</text>
</comment>
<feature type="binding site" evidence="11">
    <location>
        <position position="16"/>
    </location>
    <ligand>
        <name>ATP</name>
        <dbReference type="ChEBI" id="CHEBI:30616"/>
    </ligand>
</feature>
<feature type="binding site" evidence="11">
    <location>
        <position position="149"/>
    </location>
    <ligand>
        <name>ATP</name>
        <dbReference type="ChEBI" id="CHEBI:30616"/>
    </ligand>
</feature>
<evidence type="ECO:0000259" key="12">
    <source>
        <dbReference type="Pfam" id="PF01743"/>
    </source>
</evidence>
<dbReference type="InterPro" id="IPR032828">
    <property type="entry name" value="PolyA_RNA-bd"/>
</dbReference>
<evidence type="ECO:0000256" key="11">
    <source>
        <dbReference type="HAMAP-Rule" id="MF_01263"/>
    </source>
</evidence>
<feature type="binding site" evidence="11">
    <location>
        <position position="146"/>
    </location>
    <ligand>
        <name>ATP</name>
        <dbReference type="ChEBI" id="CHEBI:30616"/>
    </ligand>
</feature>
<feature type="binding site" evidence="11">
    <location>
        <position position="143"/>
    </location>
    <ligand>
        <name>CTP</name>
        <dbReference type="ChEBI" id="CHEBI:37563"/>
    </ligand>
</feature>
<comment type="miscellaneous">
    <text evidence="11">A single active site specifically recognizes both ATP and CTP and is responsible for their addition.</text>
</comment>
<reference evidence="15 16" key="1">
    <citation type="submission" date="2024-03" db="EMBL/GenBank/DDBJ databases">
        <title>Human intestinal bacterial collection.</title>
        <authorList>
            <person name="Pauvert C."/>
            <person name="Hitch T.C.A."/>
            <person name="Clavel T."/>
        </authorList>
    </citation>
    <scope>NUCLEOTIDE SEQUENCE [LARGE SCALE GENOMIC DNA]</scope>
    <source>
        <strain evidence="15 16">CLA-SR-H024</strain>
    </source>
</reference>
<keyword evidence="3 11" id="KW-0819">tRNA processing</keyword>
<dbReference type="NCBIfam" id="NF009814">
    <property type="entry name" value="PRK13299.1"/>
    <property type="match status" value="1"/>
</dbReference>
<keyword evidence="4 11" id="KW-0548">Nucleotidyltransferase</keyword>
<keyword evidence="6 11" id="KW-0547">Nucleotide-binding</keyword>
<keyword evidence="9 11" id="KW-0460">Magnesium</keyword>
<evidence type="ECO:0000256" key="8">
    <source>
        <dbReference type="ARBA" id="ARBA00022840"/>
    </source>
</evidence>
<organism evidence="15 16">
    <name type="scientific">Niallia hominis</name>
    <dbReference type="NCBI Taxonomy" id="3133173"/>
    <lineage>
        <taxon>Bacteria</taxon>
        <taxon>Bacillati</taxon>
        <taxon>Bacillota</taxon>
        <taxon>Bacilli</taxon>
        <taxon>Bacillales</taxon>
        <taxon>Bacillaceae</taxon>
        <taxon>Niallia</taxon>
    </lineage>
</organism>
<feature type="binding site" evidence="11">
    <location>
        <position position="146"/>
    </location>
    <ligand>
        <name>CTP</name>
        <dbReference type="ChEBI" id="CHEBI:37563"/>
    </ligand>
</feature>
<dbReference type="SUPFAM" id="SSF81301">
    <property type="entry name" value="Nucleotidyltransferase"/>
    <property type="match status" value="1"/>
</dbReference>
<feature type="domain" description="tRNA nucleotidyltransferase/poly(A) polymerase RNA and SrmB- binding" evidence="13">
    <location>
        <begin position="158"/>
        <end position="217"/>
    </location>
</feature>
<feature type="binding site" evidence="11">
    <location>
        <position position="149"/>
    </location>
    <ligand>
        <name>CTP</name>
        <dbReference type="ChEBI" id="CHEBI:37563"/>
    </ligand>
</feature>
<feature type="domain" description="CCA-adding enzyme C-terminal" evidence="14">
    <location>
        <begin position="239"/>
        <end position="385"/>
    </location>
</feature>
<dbReference type="Gene3D" id="1.10.246.80">
    <property type="match status" value="1"/>
</dbReference>
<gene>
    <name evidence="11" type="primary">cca</name>
    <name evidence="15" type="ORF">WMO63_04765</name>
</gene>
<keyword evidence="2 11" id="KW-0808">Transferase</keyword>
<dbReference type="EC" id="2.7.7.72" evidence="11"/>
<dbReference type="Gene3D" id="3.30.460.10">
    <property type="entry name" value="Beta Polymerase, domain 2"/>
    <property type="match status" value="1"/>
</dbReference>
<keyword evidence="10 11" id="KW-0694">RNA-binding</keyword>
<keyword evidence="7 11" id="KW-0692">RNA repair</keyword>
<evidence type="ECO:0000256" key="4">
    <source>
        <dbReference type="ARBA" id="ARBA00022695"/>
    </source>
</evidence>
<keyword evidence="5 11" id="KW-0479">Metal-binding</keyword>
<keyword evidence="16" id="KW-1185">Reference proteome</keyword>
<dbReference type="Pfam" id="PF01743">
    <property type="entry name" value="PolyA_pol"/>
    <property type="match status" value="1"/>
</dbReference>
<dbReference type="SUPFAM" id="SSF81891">
    <property type="entry name" value="Poly A polymerase C-terminal region-like"/>
    <property type="match status" value="1"/>
</dbReference>
<dbReference type="InterPro" id="IPR002646">
    <property type="entry name" value="PolA_pol_head_dom"/>
</dbReference>
<evidence type="ECO:0000256" key="6">
    <source>
        <dbReference type="ARBA" id="ARBA00022741"/>
    </source>
</evidence>
<sequence>MERIENAGFEAYFVGGAVRDYLLNKQINDIDIATSATPDEIKTIFSHTIDVGIAHGTVMVVWKNHTYEITTFRTESTYVDYRRPEKVLFVRELKEDLKRRDFTINAIAMNKEGRIIDFFNSQEALRQKEIKTVGNANERFQEDALRIMRGIRFVSTLGFQLEEETLIGIIKNKHLLSKIAVERITTEFEKLLQGKWCSDALAILLETKMYTFLPMLASSKEGLTKFVNISLSQLDLLEKWAVLLLLSIEIKEKQQIESFLRAWKLPVKQIRHIQKIIYWFLEREKMVTWTNHSLYFATISIAVSTEKIYQLLKNQEINPNISLLEEQYRKLPIKKKEELAISGNDLLLWTKKQAGPWIKEMLSLVETKVVERKIKNDKKVIKEWLRECHQISEKD</sequence>
<feature type="binding site" evidence="11">
    <location>
        <position position="29"/>
    </location>
    <ligand>
        <name>Mg(2+)</name>
        <dbReference type="ChEBI" id="CHEBI:18420"/>
    </ligand>
</feature>
<comment type="catalytic activity">
    <reaction evidence="11">
        <text>a tRNA with a 3' CCA end + 2 CTP + ATP = a tRNA with a 3' CCACCA end + 3 diphosphate</text>
        <dbReference type="Rhea" id="RHEA:76235"/>
        <dbReference type="Rhea" id="RHEA-COMP:10468"/>
        <dbReference type="Rhea" id="RHEA-COMP:18655"/>
        <dbReference type="ChEBI" id="CHEBI:30616"/>
        <dbReference type="ChEBI" id="CHEBI:33019"/>
        <dbReference type="ChEBI" id="CHEBI:37563"/>
        <dbReference type="ChEBI" id="CHEBI:83071"/>
        <dbReference type="ChEBI" id="CHEBI:195187"/>
    </reaction>
</comment>
<name>A0ABV1EV55_9BACI</name>
<feature type="domain" description="Poly A polymerase head" evidence="12">
    <location>
        <begin position="11"/>
        <end position="130"/>
    </location>
</feature>
<evidence type="ECO:0000256" key="1">
    <source>
        <dbReference type="ARBA" id="ARBA00001946"/>
    </source>
</evidence>
<feature type="binding site" evidence="11">
    <location>
        <position position="31"/>
    </location>
    <ligand>
        <name>Mg(2+)</name>
        <dbReference type="ChEBI" id="CHEBI:18420"/>
    </ligand>
</feature>
<feature type="binding site" evidence="11">
    <location>
        <position position="100"/>
    </location>
    <ligand>
        <name>ATP</name>
        <dbReference type="ChEBI" id="CHEBI:30616"/>
    </ligand>
</feature>
<evidence type="ECO:0000313" key="15">
    <source>
        <dbReference type="EMBL" id="MEQ2464983.1"/>
    </source>
</evidence>
<dbReference type="InterPro" id="IPR023068">
    <property type="entry name" value="CCA-adding_enz_firmicutes"/>
</dbReference>
<feature type="binding site" evidence="11">
    <location>
        <position position="152"/>
    </location>
    <ligand>
        <name>CTP</name>
        <dbReference type="ChEBI" id="CHEBI:37563"/>
    </ligand>
</feature>
<proteinExistence type="inferred from homology"/>
<dbReference type="GO" id="GO:0004810">
    <property type="term" value="F:CCA tRNA nucleotidyltransferase activity"/>
    <property type="evidence" value="ECO:0007669"/>
    <property type="project" value="UniProtKB-EC"/>
</dbReference>
<dbReference type="Pfam" id="PF12627">
    <property type="entry name" value="PolyA_pol_RNAbd"/>
    <property type="match status" value="1"/>
</dbReference>
<comment type="caution">
    <text evidence="15">The sequence shown here is derived from an EMBL/GenBank/DDBJ whole genome shotgun (WGS) entry which is preliminary data.</text>
</comment>
<dbReference type="Gene3D" id="1.10.110.30">
    <property type="match status" value="1"/>
</dbReference>
<feature type="binding site" evidence="11">
    <location>
        <position position="100"/>
    </location>
    <ligand>
        <name>CTP</name>
        <dbReference type="ChEBI" id="CHEBI:37563"/>
    </ligand>
</feature>
<protein>
    <recommendedName>
        <fullName evidence="11">CCA-adding enzyme</fullName>
        <ecNumber evidence="11">2.7.7.72</ecNumber>
    </recommendedName>
    <alternativeName>
        <fullName evidence="11">CCA tRNA nucleotidyltransferase</fullName>
    </alternativeName>
    <alternativeName>
        <fullName evidence="11">tRNA CCA-pyrophosphorylase</fullName>
    </alternativeName>
    <alternativeName>
        <fullName evidence="11">tRNA adenylyl-/cytidylyl- transferase</fullName>
    </alternativeName>
    <alternativeName>
        <fullName evidence="11">tRNA nucleotidyltransferase</fullName>
    </alternativeName>
    <alternativeName>
        <fullName evidence="11">tRNA-NT</fullName>
    </alternativeName>
</protein>
<dbReference type="PANTHER" id="PTHR46173">
    <property type="entry name" value="CCA TRNA NUCLEOTIDYLTRANSFERASE 1, MITOCHONDRIAL"/>
    <property type="match status" value="1"/>
</dbReference>
<comment type="catalytic activity">
    <reaction evidence="11">
        <text>a tRNA precursor + 2 CTP + ATP = a tRNA with a 3' CCA end + 3 diphosphate</text>
        <dbReference type="Rhea" id="RHEA:14433"/>
        <dbReference type="Rhea" id="RHEA-COMP:10465"/>
        <dbReference type="Rhea" id="RHEA-COMP:10468"/>
        <dbReference type="ChEBI" id="CHEBI:30616"/>
        <dbReference type="ChEBI" id="CHEBI:33019"/>
        <dbReference type="ChEBI" id="CHEBI:37563"/>
        <dbReference type="ChEBI" id="CHEBI:74896"/>
        <dbReference type="ChEBI" id="CHEBI:83071"/>
        <dbReference type="EC" id="2.7.7.72"/>
    </reaction>
</comment>
<evidence type="ECO:0000256" key="3">
    <source>
        <dbReference type="ARBA" id="ARBA00022694"/>
    </source>
</evidence>
<comment type="similarity">
    <text evidence="11">Belongs to the tRNA nucleotidyltransferase/poly(A) polymerase family. Bacterial CCA-adding enzyme type 3 subfamily.</text>
</comment>
<evidence type="ECO:0000256" key="7">
    <source>
        <dbReference type="ARBA" id="ARBA00022800"/>
    </source>
</evidence>
<dbReference type="Proteomes" id="UP001465426">
    <property type="component" value="Unassembled WGS sequence"/>
</dbReference>
<dbReference type="CDD" id="cd05398">
    <property type="entry name" value="NT_ClassII-CCAase"/>
    <property type="match status" value="1"/>
</dbReference>
<evidence type="ECO:0000256" key="5">
    <source>
        <dbReference type="ARBA" id="ARBA00022723"/>
    </source>
</evidence>
<feature type="binding site" evidence="11">
    <location>
        <position position="19"/>
    </location>
    <ligand>
        <name>ATP</name>
        <dbReference type="ChEBI" id="CHEBI:30616"/>
    </ligand>
</feature>
<dbReference type="InterPro" id="IPR043519">
    <property type="entry name" value="NT_sf"/>
</dbReference>
<dbReference type="PANTHER" id="PTHR46173:SF1">
    <property type="entry name" value="CCA TRNA NUCLEOTIDYLTRANSFERASE 1, MITOCHONDRIAL"/>
    <property type="match status" value="1"/>
</dbReference>
<feature type="binding site" evidence="11">
    <location>
        <position position="152"/>
    </location>
    <ligand>
        <name>ATP</name>
        <dbReference type="ChEBI" id="CHEBI:30616"/>
    </ligand>
</feature>
<evidence type="ECO:0000259" key="13">
    <source>
        <dbReference type="Pfam" id="PF12627"/>
    </source>
</evidence>
<feature type="binding site" evidence="11">
    <location>
        <position position="19"/>
    </location>
    <ligand>
        <name>CTP</name>
        <dbReference type="ChEBI" id="CHEBI:37563"/>
    </ligand>
</feature>
<keyword evidence="8 11" id="KW-0067">ATP-binding</keyword>
<comment type="function">
    <text evidence="11">Catalyzes the addition and repair of the essential 3'-terminal CCA sequence in tRNAs without using a nucleic acid template. Adds these three nucleotides in the order of C, C, and A to the tRNA nucleotide-73, using CTP and ATP as substrates and producing inorganic pyrophosphate. tRNA 3'-terminal CCA addition is required both for tRNA processing and repair. Also involved in tRNA surveillance by mediating tandem CCA addition to generate a CCACCA at the 3' terminus of unstable tRNAs. While stable tRNAs receive only 3'-terminal CCA, unstable tRNAs are marked with CCACCA and rapidly degraded.</text>
</comment>
<dbReference type="HAMAP" id="MF_01263">
    <property type="entry name" value="CCA_bact_type3"/>
    <property type="match status" value="1"/>
</dbReference>
<evidence type="ECO:0000259" key="14">
    <source>
        <dbReference type="Pfam" id="PF13735"/>
    </source>
</evidence>
<dbReference type="Gene3D" id="1.20.58.560">
    <property type="match status" value="1"/>
</dbReference>
<evidence type="ECO:0000256" key="2">
    <source>
        <dbReference type="ARBA" id="ARBA00022679"/>
    </source>
</evidence>
<evidence type="ECO:0000256" key="9">
    <source>
        <dbReference type="ARBA" id="ARBA00022842"/>
    </source>
</evidence>
<dbReference type="InterPro" id="IPR032810">
    <property type="entry name" value="CCA-adding_enz_C"/>
</dbReference>